<gene>
    <name evidence="4" type="ORF">CBF31_06685</name>
</gene>
<dbReference type="OrthoDB" id="2180575at2"/>
<comment type="caution">
    <text evidence="4">The sequence shown here is derived from an EMBL/GenBank/DDBJ whole genome shotgun (WGS) entry which is preliminary data.</text>
</comment>
<feature type="signal peptide" evidence="2">
    <location>
        <begin position="1"/>
        <end position="24"/>
    </location>
</feature>
<feature type="domain" description="WxL" evidence="3">
    <location>
        <begin position="33"/>
        <end position="251"/>
    </location>
</feature>
<dbReference type="Proteomes" id="UP000287101">
    <property type="component" value="Unassembled WGS sequence"/>
</dbReference>
<evidence type="ECO:0000256" key="1">
    <source>
        <dbReference type="SAM" id="MobiDB-lite"/>
    </source>
</evidence>
<dbReference type="AlphaFoldDB" id="A0A430A8E1"/>
<proteinExistence type="predicted"/>
<evidence type="ECO:0000256" key="2">
    <source>
        <dbReference type="SAM" id="SignalP"/>
    </source>
</evidence>
<keyword evidence="5" id="KW-1185">Reference proteome</keyword>
<dbReference type="EMBL" id="NGJY01000002">
    <property type="protein sequence ID" value="RSU03393.1"/>
    <property type="molecule type" value="Genomic_DNA"/>
</dbReference>
<feature type="chain" id="PRO_5019197639" description="WxL domain-containing protein" evidence="2">
    <location>
        <begin position="25"/>
        <end position="264"/>
    </location>
</feature>
<dbReference type="InterPro" id="IPR027994">
    <property type="entry name" value="WxL_dom"/>
</dbReference>
<evidence type="ECO:0000313" key="5">
    <source>
        <dbReference type="Proteomes" id="UP000287101"/>
    </source>
</evidence>
<sequence>MKKIQFLAVTTLVSTILGGVAVSAAEPGKGPQDLDTITHVKFIQDDNGGEGGGTVEPPKGPEGGGEIEPGPGGNQPSEKAPLMINFAPNFEFGEVKIQAKTIAVPAESQIKDVDGKDVAHFAEVLDNRGTHEGWNLSLTTTDFKSTEGEDATTLDDASISLTNVTAKGESEGQANVESTQTINFPQTDVTVMTAAAKAGEGSWAANFGSAATLTTNEGITVNPDVQLNISAKDMAKVSAVDYTATLTWNLTGNTTASDAATPAV</sequence>
<dbReference type="Pfam" id="PF13731">
    <property type="entry name" value="WxL"/>
    <property type="match status" value="1"/>
</dbReference>
<protein>
    <recommendedName>
        <fullName evidence="3">WxL domain-containing protein</fullName>
    </recommendedName>
</protein>
<dbReference type="RefSeq" id="WP_126831603.1">
    <property type="nucleotide sequence ID" value="NZ_CBCRYB010000001.1"/>
</dbReference>
<reference evidence="4 5" key="1">
    <citation type="submission" date="2017-05" db="EMBL/GenBank/DDBJ databases">
        <title>Vagococcus spp. assemblies.</title>
        <authorList>
            <person name="Gulvik C.A."/>
        </authorList>
    </citation>
    <scope>NUCLEOTIDE SEQUENCE [LARGE SCALE GENOMIC DNA]</scope>
    <source>
        <strain evidence="4 5">CCUG 41755</strain>
    </source>
</reference>
<evidence type="ECO:0000259" key="3">
    <source>
        <dbReference type="Pfam" id="PF13731"/>
    </source>
</evidence>
<keyword evidence="2" id="KW-0732">Signal</keyword>
<name>A0A430A8E1_9ENTE</name>
<accession>A0A430A8E1</accession>
<organism evidence="4 5">
    <name type="scientific">Vagococcus fessus</name>
    <dbReference type="NCBI Taxonomy" id="120370"/>
    <lineage>
        <taxon>Bacteria</taxon>
        <taxon>Bacillati</taxon>
        <taxon>Bacillota</taxon>
        <taxon>Bacilli</taxon>
        <taxon>Lactobacillales</taxon>
        <taxon>Enterococcaceae</taxon>
        <taxon>Vagococcus</taxon>
    </lineage>
</organism>
<evidence type="ECO:0000313" key="4">
    <source>
        <dbReference type="EMBL" id="RSU03393.1"/>
    </source>
</evidence>
<feature type="region of interest" description="Disordered" evidence="1">
    <location>
        <begin position="44"/>
        <end position="79"/>
    </location>
</feature>
<feature type="compositionally biased region" description="Gly residues" evidence="1">
    <location>
        <begin position="61"/>
        <end position="73"/>
    </location>
</feature>